<evidence type="ECO:0000313" key="2">
    <source>
        <dbReference type="EMBL" id="PPQ99291.1"/>
    </source>
</evidence>
<reference evidence="2 3" key="1">
    <citation type="journal article" date="2018" name="Evol. Lett.">
        <title>Horizontal gene cluster transfer increased hallucinogenic mushroom diversity.</title>
        <authorList>
            <person name="Reynolds H.T."/>
            <person name="Vijayakumar V."/>
            <person name="Gluck-Thaler E."/>
            <person name="Korotkin H.B."/>
            <person name="Matheny P.B."/>
            <person name="Slot J.C."/>
        </authorList>
    </citation>
    <scope>NUCLEOTIDE SEQUENCE [LARGE SCALE GENOMIC DNA]</scope>
    <source>
        <strain evidence="2 3">2629</strain>
    </source>
</reference>
<comment type="caution">
    <text evidence="2">The sequence shown here is derived from an EMBL/GenBank/DDBJ whole genome shotgun (WGS) entry which is preliminary data.</text>
</comment>
<organism evidence="2 3">
    <name type="scientific">Panaeolus cyanescens</name>
    <dbReference type="NCBI Taxonomy" id="181874"/>
    <lineage>
        <taxon>Eukaryota</taxon>
        <taxon>Fungi</taxon>
        <taxon>Dikarya</taxon>
        <taxon>Basidiomycota</taxon>
        <taxon>Agaricomycotina</taxon>
        <taxon>Agaricomycetes</taxon>
        <taxon>Agaricomycetidae</taxon>
        <taxon>Agaricales</taxon>
        <taxon>Agaricineae</taxon>
        <taxon>Galeropsidaceae</taxon>
        <taxon>Panaeolus</taxon>
    </lineage>
</organism>
<keyword evidence="3" id="KW-1185">Reference proteome</keyword>
<feature type="coiled-coil region" evidence="1">
    <location>
        <begin position="38"/>
        <end position="69"/>
    </location>
</feature>
<evidence type="ECO:0000313" key="3">
    <source>
        <dbReference type="Proteomes" id="UP000284842"/>
    </source>
</evidence>
<gene>
    <name evidence="2" type="ORF">CVT24_009291</name>
</gene>
<protein>
    <submittedName>
        <fullName evidence="2">Uncharacterized protein</fullName>
    </submittedName>
</protein>
<name>A0A409Y8Q3_9AGAR</name>
<accession>A0A409Y8Q3</accession>
<dbReference type="EMBL" id="NHTK01001364">
    <property type="protein sequence ID" value="PPQ99291.1"/>
    <property type="molecule type" value="Genomic_DNA"/>
</dbReference>
<sequence length="242" mass="27413">MVLTLSFTSVLVQAQLTFSFTPKLEQAFTKHPPWRTEMKSLETALNKQLQEIEDTLREYKSSNKKIQARARVLLGMTLGAHYDQSSAVREAVFKHIFDNVQHMESTLTLDGVIVPQNPKVFVNLGAGGRIYLTEGFFMDEKLTTWLKVFMLLHEVFRATVPQQTQRFVFGATRDPQTRTFPVTPLFEGGGPLKPGEKEVDGAWNKDFKQILDQPSGVQVMPFNPDLIPLMGYCFTNDGRLPS</sequence>
<dbReference type="Proteomes" id="UP000284842">
    <property type="component" value="Unassembled WGS sequence"/>
</dbReference>
<proteinExistence type="predicted"/>
<dbReference type="AlphaFoldDB" id="A0A409Y8Q3"/>
<keyword evidence="1" id="KW-0175">Coiled coil</keyword>
<evidence type="ECO:0000256" key="1">
    <source>
        <dbReference type="SAM" id="Coils"/>
    </source>
</evidence>
<dbReference type="InParanoid" id="A0A409Y8Q3"/>